<dbReference type="GeneID" id="8444005"/>
<evidence type="ECO:0000313" key="3">
    <source>
        <dbReference type="EMBL" id="EEP79187.1"/>
    </source>
</evidence>
<dbReference type="HOGENOM" id="CLU_021768_0_0_1"/>
<dbReference type="RefSeq" id="XP_002544516.1">
    <property type="nucleotide sequence ID" value="XM_002544470.1"/>
</dbReference>
<dbReference type="InterPro" id="IPR002575">
    <property type="entry name" value="Aminoglycoside_PTrfase"/>
</dbReference>
<dbReference type="SUPFAM" id="SSF56112">
    <property type="entry name" value="Protein kinase-like (PK-like)"/>
    <property type="match status" value="1"/>
</dbReference>
<evidence type="ECO:0000256" key="1">
    <source>
        <dbReference type="SAM" id="MobiDB-lite"/>
    </source>
</evidence>
<feature type="domain" description="Aminoglycoside phosphotransferase" evidence="2">
    <location>
        <begin position="169"/>
        <end position="221"/>
    </location>
</feature>
<dbReference type="Gene3D" id="3.90.1200.10">
    <property type="match status" value="1"/>
</dbReference>
<feature type="region of interest" description="Disordered" evidence="1">
    <location>
        <begin position="31"/>
        <end position="56"/>
    </location>
</feature>
<dbReference type="AlphaFoldDB" id="C4JMH5"/>
<keyword evidence="4" id="KW-1185">Reference proteome</keyword>
<evidence type="ECO:0000313" key="4">
    <source>
        <dbReference type="Proteomes" id="UP000002058"/>
    </source>
</evidence>
<dbReference type="STRING" id="336963.C4JMH5"/>
<dbReference type="PANTHER" id="PTHR21310">
    <property type="entry name" value="AMINOGLYCOSIDE PHOSPHOTRANSFERASE-RELATED-RELATED"/>
    <property type="match status" value="1"/>
</dbReference>
<dbReference type="InterPro" id="IPR011009">
    <property type="entry name" value="Kinase-like_dom_sf"/>
</dbReference>
<name>C4JMH5_UNCRE</name>
<dbReference type="OMA" id="YMEYVNG"/>
<dbReference type="KEGG" id="ure:UREG_04033"/>
<sequence length="257" mass="29230">MAIGDCPTISSQALPPAESATFLKSSFFSRNGPGAELPSPANVREQGAVQDPASKGRDFGFQPVRYEQLGLIVKYGRAPQVTVAEGQSLWALRRVLPAVPVPEVYGWTHDNGQVFIYMELVKGVTLEQRWEFLDQTERVEICEQLRVIILELRKVRHAPGDFFLDPYRNSMPDDAEVVFTHADLHPSNILVSEDSPSKISAIIDWRQSGWYPDYWEFCKAQYTADVHGEWMNVYISLFLNEPSCLEAWEFYARSFGY</sequence>
<dbReference type="Pfam" id="PF01636">
    <property type="entry name" value="APH"/>
    <property type="match status" value="1"/>
</dbReference>
<dbReference type="VEuPathDB" id="FungiDB:UREG_04033"/>
<dbReference type="eggNOG" id="ENOG502RYS9">
    <property type="taxonomic scope" value="Eukaryota"/>
</dbReference>
<gene>
    <name evidence="3" type="ORF">UREG_04033</name>
</gene>
<proteinExistence type="predicted"/>
<organism evidence="3 4">
    <name type="scientific">Uncinocarpus reesii (strain UAMH 1704)</name>
    <dbReference type="NCBI Taxonomy" id="336963"/>
    <lineage>
        <taxon>Eukaryota</taxon>
        <taxon>Fungi</taxon>
        <taxon>Dikarya</taxon>
        <taxon>Ascomycota</taxon>
        <taxon>Pezizomycotina</taxon>
        <taxon>Eurotiomycetes</taxon>
        <taxon>Eurotiomycetidae</taxon>
        <taxon>Onygenales</taxon>
        <taxon>Onygenaceae</taxon>
        <taxon>Uncinocarpus</taxon>
    </lineage>
</organism>
<dbReference type="OrthoDB" id="2906425at2759"/>
<dbReference type="PANTHER" id="PTHR21310:SF54">
    <property type="entry name" value="AMINOGLYCOSIDE PHOSPHOTRANSFERASE DOMAIN-CONTAINING PROTEIN"/>
    <property type="match status" value="1"/>
</dbReference>
<dbReference type="EMBL" id="CH476616">
    <property type="protein sequence ID" value="EEP79187.1"/>
    <property type="molecule type" value="Genomic_DNA"/>
</dbReference>
<protein>
    <recommendedName>
        <fullName evidence="2">Aminoglycoside phosphotransferase domain-containing protein</fullName>
    </recommendedName>
</protein>
<dbReference type="CDD" id="cd05120">
    <property type="entry name" value="APH_ChoK_like"/>
    <property type="match status" value="1"/>
</dbReference>
<dbReference type="InterPro" id="IPR051678">
    <property type="entry name" value="AGP_Transferase"/>
</dbReference>
<accession>C4JMH5</accession>
<dbReference type="Proteomes" id="UP000002058">
    <property type="component" value="Unassembled WGS sequence"/>
</dbReference>
<reference evidence="4" key="1">
    <citation type="journal article" date="2009" name="Genome Res.">
        <title>Comparative genomic analyses of the human fungal pathogens Coccidioides and their relatives.</title>
        <authorList>
            <person name="Sharpton T.J."/>
            <person name="Stajich J.E."/>
            <person name="Rounsley S.D."/>
            <person name="Gardner M.J."/>
            <person name="Wortman J.R."/>
            <person name="Jordar V.S."/>
            <person name="Maiti R."/>
            <person name="Kodira C.D."/>
            <person name="Neafsey D.E."/>
            <person name="Zeng Q."/>
            <person name="Hung C.-Y."/>
            <person name="McMahan C."/>
            <person name="Muszewska A."/>
            <person name="Grynberg M."/>
            <person name="Mandel M.A."/>
            <person name="Kellner E.M."/>
            <person name="Barker B.M."/>
            <person name="Galgiani J.N."/>
            <person name="Orbach M.J."/>
            <person name="Kirkland T.N."/>
            <person name="Cole G.T."/>
            <person name="Henn M.R."/>
            <person name="Birren B.W."/>
            <person name="Taylor J.W."/>
        </authorList>
    </citation>
    <scope>NUCLEOTIDE SEQUENCE [LARGE SCALE GENOMIC DNA]</scope>
    <source>
        <strain evidence="4">UAMH 1704</strain>
    </source>
</reference>
<evidence type="ECO:0000259" key="2">
    <source>
        <dbReference type="Pfam" id="PF01636"/>
    </source>
</evidence>
<dbReference type="InParanoid" id="C4JMH5"/>